<protein>
    <submittedName>
        <fullName evidence="1">Uncharacterized protein</fullName>
    </submittedName>
</protein>
<accession>U9UUN4</accession>
<proteinExistence type="predicted"/>
<sequence>MNEYGMESIVKSMVRSLRNVKNINKRNSLNEDLNGIDDEFQNMIFRSFIP</sequence>
<dbReference type="HOGENOM" id="CLU_3125725_0_0_1"/>
<dbReference type="AlphaFoldDB" id="U9UUN4"/>
<evidence type="ECO:0000313" key="1">
    <source>
        <dbReference type="EMBL" id="ESA22263.1"/>
    </source>
</evidence>
<dbReference type="EMBL" id="KI275731">
    <property type="protein sequence ID" value="ESA22263.1"/>
    <property type="molecule type" value="Genomic_DNA"/>
</dbReference>
<organism evidence="1">
    <name type="scientific">Rhizophagus irregularis (strain DAOM 181602 / DAOM 197198 / MUCL 43194)</name>
    <name type="common">Arbuscular mycorrhizal fungus</name>
    <name type="synonym">Glomus intraradices</name>
    <dbReference type="NCBI Taxonomy" id="747089"/>
    <lineage>
        <taxon>Eukaryota</taxon>
        <taxon>Fungi</taxon>
        <taxon>Fungi incertae sedis</taxon>
        <taxon>Mucoromycota</taxon>
        <taxon>Glomeromycotina</taxon>
        <taxon>Glomeromycetes</taxon>
        <taxon>Glomerales</taxon>
        <taxon>Glomeraceae</taxon>
        <taxon>Rhizophagus</taxon>
    </lineage>
</organism>
<gene>
    <name evidence="1" type="ORF">GLOINDRAFT_16606</name>
</gene>
<reference evidence="1" key="1">
    <citation type="submission" date="2013-07" db="EMBL/GenBank/DDBJ databases">
        <title>The genome of an arbuscular mycorrhizal fungus provides insights into the evolution of the oldest plant symbiosis.</title>
        <authorList>
            <consortium name="DOE Joint Genome Institute"/>
            <person name="Tisserant E."/>
            <person name="Malbreil M."/>
            <person name="Kuo A."/>
            <person name="Kohler A."/>
            <person name="Symeonidi A."/>
            <person name="Balestrini R."/>
            <person name="Charron P."/>
            <person name="Duensing N."/>
            <person name="Frei-dit-Frey N."/>
            <person name="Gianinazzi-Pearson V."/>
            <person name="Gilbert B."/>
            <person name="Handa Y."/>
            <person name="Hijri M."/>
            <person name="Kaul R."/>
            <person name="Kawaguchi M."/>
            <person name="Krajinski F."/>
            <person name="Lammers P."/>
            <person name="Lapierre D."/>
            <person name="Masclaux F.G."/>
            <person name="Murat C."/>
            <person name="Morin E."/>
            <person name="Ndikumana S."/>
            <person name="Pagni M."/>
            <person name="Petitpierre D."/>
            <person name="Requena N."/>
            <person name="Rosikiewicz P."/>
            <person name="Riley R."/>
            <person name="Saito K."/>
            <person name="San Clemente H."/>
            <person name="Shapiro H."/>
            <person name="van Tuinen D."/>
            <person name="Becard G."/>
            <person name="Bonfante P."/>
            <person name="Paszkowski U."/>
            <person name="Shachar-Hill Y."/>
            <person name="Young J.P."/>
            <person name="Sanders I.R."/>
            <person name="Henrissat B."/>
            <person name="Rensing S.A."/>
            <person name="Grigoriev I.V."/>
            <person name="Corradi N."/>
            <person name="Roux C."/>
            <person name="Martin F."/>
        </authorList>
    </citation>
    <scope>NUCLEOTIDE SEQUENCE</scope>
    <source>
        <strain evidence="1">DAOM 197198</strain>
    </source>
</reference>
<name>U9UUN4_RHIID</name>